<dbReference type="Proteomes" id="UP000886523">
    <property type="component" value="Unassembled WGS sequence"/>
</dbReference>
<comment type="caution">
    <text evidence="2">The sequence shown here is derived from an EMBL/GenBank/DDBJ whole genome shotgun (WGS) entry which is preliminary data.</text>
</comment>
<feature type="region of interest" description="Disordered" evidence="1">
    <location>
        <begin position="1"/>
        <end position="58"/>
    </location>
</feature>
<protein>
    <submittedName>
        <fullName evidence="2">Uncharacterized protein</fullName>
    </submittedName>
</protein>
<reference evidence="2" key="1">
    <citation type="journal article" date="2020" name="Nat. Commun.">
        <title>Large-scale genome sequencing of mycorrhizal fungi provides insights into the early evolution of symbiotic traits.</title>
        <authorList>
            <person name="Miyauchi S."/>
            <person name="Kiss E."/>
            <person name="Kuo A."/>
            <person name="Drula E."/>
            <person name="Kohler A."/>
            <person name="Sanchez-Garcia M."/>
            <person name="Morin E."/>
            <person name="Andreopoulos B."/>
            <person name="Barry K.W."/>
            <person name="Bonito G."/>
            <person name="Buee M."/>
            <person name="Carver A."/>
            <person name="Chen C."/>
            <person name="Cichocki N."/>
            <person name="Clum A."/>
            <person name="Culley D."/>
            <person name="Crous P.W."/>
            <person name="Fauchery L."/>
            <person name="Girlanda M."/>
            <person name="Hayes R.D."/>
            <person name="Keri Z."/>
            <person name="LaButti K."/>
            <person name="Lipzen A."/>
            <person name="Lombard V."/>
            <person name="Magnuson J."/>
            <person name="Maillard F."/>
            <person name="Murat C."/>
            <person name="Nolan M."/>
            <person name="Ohm R.A."/>
            <person name="Pangilinan J."/>
            <person name="Pereira M.F."/>
            <person name="Perotto S."/>
            <person name="Peter M."/>
            <person name="Pfister S."/>
            <person name="Riley R."/>
            <person name="Sitrit Y."/>
            <person name="Stielow J.B."/>
            <person name="Szollosi G."/>
            <person name="Zifcakova L."/>
            <person name="Stursova M."/>
            <person name="Spatafora J.W."/>
            <person name="Tedersoo L."/>
            <person name="Vaario L.M."/>
            <person name="Yamada A."/>
            <person name="Yan M."/>
            <person name="Wang P."/>
            <person name="Xu J."/>
            <person name="Bruns T."/>
            <person name="Baldrian P."/>
            <person name="Vilgalys R."/>
            <person name="Dunand C."/>
            <person name="Henrissat B."/>
            <person name="Grigoriev I.V."/>
            <person name="Hibbett D."/>
            <person name="Nagy L.G."/>
            <person name="Martin F.M."/>
        </authorList>
    </citation>
    <scope>NUCLEOTIDE SEQUENCE</scope>
    <source>
        <strain evidence="2">UP504</strain>
    </source>
</reference>
<evidence type="ECO:0000313" key="2">
    <source>
        <dbReference type="EMBL" id="KAF9506059.1"/>
    </source>
</evidence>
<gene>
    <name evidence="2" type="ORF">BS47DRAFT_1367613</name>
</gene>
<name>A0A9P6AHS3_9AGAM</name>
<evidence type="ECO:0000256" key="1">
    <source>
        <dbReference type="SAM" id="MobiDB-lite"/>
    </source>
</evidence>
<organism evidence="2 3">
    <name type="scientific">Hydnum rufescens UP504</name>
    <dbReference type="NCBI Taxonomy" id="1448309"/>
    <lineage>
        <taxon>Eukaryota</taxon>
        <taxon>Fungi</taxon>
        <taxon>Dikarya</taxon>
        <taxon>Basidiomycota</taxon>
        <taxon>Agaricomycotina</taxon>
        <taxon>Agaricomycetes</taxon>
        <taxon>Cantharellales</taxon>
        <taxon>Hydnaceae</taxon>
        <taxon>Hydnum</taxon>
    </lineage>
</organism>
<evidence type="ECO:0000313" key="3">
    <source>
        <dbReference type="Proteomes" id="UP000886523"/>
    </source>
</evidence>
<accession>A0A9P6AHS3</accession>
<dbReference type="EMBL" id="MU129125">
    <property type="protein sequence ID" value="KAF9506059.1"/>
    <property type="molecule type" value="Genomic_DNA"/>
</dbReference>
<dbReference type="AlphaFoldDB" id="A0A9P6AHS3"/>
<proteinExistence type="predicted"/>
<sequence>MSSFSTSHIHDPPAEDAATPSGALHHPHEGWQLGCSDDSMVQDPPAGDAVIPSGVSHRPREDQELVSSVLPTWNVVSLSTLLITWELLESSAEHIYHRTLDVGGLRTAVEDHPLSNRRISGPLLAHLASVEIPGEIISNSEWPHFFQQPWCLTYSNSRQSFQYIDQLPDGWSNPEPSFSSYEGSMVLNGPWSPDTLNQ</sequence>
<keyword evidence="3" id="KW-1185">Reference proteome</keyword>